<dbReference type="Proteomes" id="UP001162992">
    <property type="component" value="Chromosome 11"/>
</dbReference>
<dbReference type="EMBL" id="CM055102">
    <property type="protein sequence ID" value="KAJ7537667.1"/>
    <property type="molecule type" value="Genomic_DNA"/>
</dbReference>
<evidence type="ECO:0000313" key="2">
    <source>
        <dbReference type="Proteomes" id="UP001162992"/>
    </source>
</evidence>
<gene>
    <name evidence="1" type="ORF">O6H91_11G016600</name>
</gene>
<accession>A0ACC2C6W0</accession>
<comment type="caution">
    <text evidence="1">The sequence shown here is derived from an EMBL/GenBank/DDBJ whole genome shotgun (WGS) entry which is preliminary data.</text>
</comment>
<proteinExistence type="predicted"/>
<evidence type="ECO:0000313" key="1">
    <source>
        <dbReference type="EMBL" id="KAJ7537667.1"/>
    </source>
</evidence>
<protein>
    <submittedName>
        <fullName evidence="1">Uncharacterized protein</fullName>
    </submittedName>
</protein>
<name>A0ACC2C6W0_DIPCM</name>
<keyword evidence="2" id="KW-1185">Reference proteome</keyword>
<sequence length="186" mass="21399">MVSIRRRRQSVTDADRNIYLGHNSTMGIKLEITEPFVQKVDSAISHAEAPKTSLGSGSNLEFQGRFNIAVSTTSKDNLKALSQEREFKRRKHQKRKQQENQEPCTLRGVYFKNMKWQAAIKVGKKQVHLGTVGCQEEAAHLYDRAAYMCGREPNFELSEEEKQELQSVQWEEFLALTRKEIANKRA</sequence>
<reference evidence="2" key="1">
    <citation type="journal article" date="2024" name="Proc. Natl. Acad. Sci. U.S.A.">
        <title>Extraordinary preservation of gene collinearity over three hundred million years revealed in homosporous lycophytes.</title>
        <authorList>
            <person name="Li C."/>
            <person name="Wickell D."/>
            <person name="Kuo L.Y."/>
            <person name="Chen X."/>
            <person name="Nie B."/>
            <person name="Liao X."/>
            <person name="Peng D."/>
            <person name="Ji J."/>
            <person name="Jenkins J."/>
            <person name="Williams M."/>
            <person name="Shu S."/>
            <person name="Plott C."/>
            <person name="Barry K."/>
            <person name="Rajasekar S."/>
            <person name="Grimwood J."/>
            <person name="Han X."/>
            <person name="Sun S."/>
            <person name="Hou Z."/>
            <person name="He W."/>
            <person name="Dai G."/>
            <person name="Sun C."/>
            <person name="Schmutz J."/>
            <person name="Leebens-Mack J.H."/>
            <person name="Li F.W."/>
            <person name="Wang L."/>
        </authorList>
    </citation>
    <scope>NUCLEOTIDE SEQUENCE [LARGE SCALE GENOMIC DNA]</scope>
    <source>
        <strain evidence="2">cv. PW_Plant_1</strain>
    </source>
</reference>
<organism evidence="1 2">
    <name type="scientific">Diphasiastrum complanatum</name>
    <name type="common">Issler's clubmoss</name>
    <name type="synonym">Lycopodium complanatum</name>
    <dbReference type="NCBI Taxonomy" id="34168"/>
    <lineage>
        <taxon>Eukaryota</taxon>
        <taxon>Viridiplantae</taxon>
        <taxon>Streptophyta</taxon>
        <taxon>Embryophyta</taxon>
        <taxon>Tracheophyta</taxon>
        <taxon>Lycopodiopsida</taxon>
        <taxon>Lycopodiales</taxon>
        <taxon>Lycopodiaceae</taxon>
        <taxon>Lycopodioideae</taxon>
        <taxon>Diphasiastrum</taxon>
    </lineage>
</organism>